<dbReference type="Proteomes" id="UP001374584">
    <property type="component" value="Unassembled WGS sequence"/>
</dbReference>
<sequence length="248" mass="28007">MAVDTLFMYKMAFNASISYLFFHFSSKDRPFSVVRLSVDKTLTVADNSTHNNYLSPVTMEQDRRLELIDNAIQKLIHDNNITNKVPESHHNNDAQYQNALSHLLSVSQLNVLKGEEIPEHFEGSRSSELVASAIQMTEGEDEDGGRRRGSENDEIMKELKKVKRQNFVTHCLLSAMIVLTVAWQLSEVSLILQLKDGLSHPFRSFGNMLKGMVKVPDMKGQEADDNEQLPESLSLPSMMIPDMSHIGN</sequence>
<dbReference type="PANTHER" id="PTHR35280">
    <property type="entry name" value="F17L21.9"/>
    <property type="match status" value="1"/>
</dbReference>
<evidence type="ECO:0000313" key="2">
    <source>
        <dbReference type="Proteomes" id="UP001374584"/>
    </source>
</evidence>
<comment type="caution">
    <text evidence="1">The sequence shown here is derived from an EMBL/GenBank/DDBJ whole genome shotgun (WGS) entry which is preliminary data.</text>
</comment>
<proteinExistence type="predicted"/>
<name>A0AAN9NZX1_PHACN</name>
<dbReference type="PANTHER" id="PTHR35280:SF1">
    <property type="entry name" value="F17L21.9"/>
    <property type="match status" value="1"/>
</dbReference>
<reference evidence="1 2" key="1">
    <citation type="submission" date="2024-01" db="EMBL/GenBank/DDBJ databases">
        <title>The genomes of 5 underutilized Papilionoideae crops provide insights into root nodulation and disease resistanc.</title>
        <authorList>
            <person name="Jiang F."/>
        </authorList>
    </citation>
    <scope>NUCLEOTIDE SEQUENCE [LARGE SCALE GENOMIC DNA]</scope>
    <source>
        <strain evidence="1">JINMINGXINNONG_FW02</strain>
        <tissue evidence="1">Leaves</tissue>
    </source>
</reference>
<organism evidence="1 2">
    <name type="scientific">Phaseolus coccineus</name>
    <name type="common">Scarlet runner bean</name>
    <name type="synonym">Phaseolus multiflorus</name>
    <dbReference type="NCBI Taxonomy" id="3886"/>
    <lineage>
        <taxon>Eukaryota</taxon>
        <taxon>Viridiplantae</taxon>
        <taxon>Streptophyta</taxon>
        <taxon>Embryophyta</taxon>
        <taxon>Tracheophyta</taxon>
        <taxon>Spermatophyta</taxon>
        <taxon>Magnoliopsida</taxon>
        <taxon>eudicotyledons</taxon>
        <taxon>Gunneridae</taxon>
        <taxon>Pentapetalae</taxon>
        <taxon>rosids</taxon>
        <taxon>fabids</taxon>
        <taxon>Fabales</taxon>
        <taxon>Fabaceae</taxon>
        <taxon>Papilionoideae</taxon>
        <taxon>50 kb inversion clade</taxon>
        <taxon>NPAAA clade</taxon>
        <taxon>indigoferoid/millettioid clade</taxon>
        <taxon>Phaseoleae</taxon>
        <taxon>Phaseolus</taxon>
    </lineage>
</organism>
<protein>
    <submittedName>
        <fullName evidence="1">Uncharacterized protein</fullName>
    </submittedName>
</protein>
<accession>A0AAN9NZX1</accession>
<keyword evidence="2" id="KW-1185">Reference proteome</keyword>
<dbReference type="AlphaFoldDB" id="A0AAN9NZX1"/>
<evidence type="ECO:0000313" key="1">
    <source>
        <dbReference type="EMBL" id="KAK7379584.1"/>
    </source>
</evidence>
<dbReference type="EMBL" id="JAYMYR010000002">
    <property type="protein sequence ID" value="KAK7379584.1"/>
    <property type="molecule type" value="Genomic_DNA"/>
</dbReference>
<gene>
    <name evidence="1" type="ORF">VNO80_05048</name>
</gene>